<evidence type="ECO:0000313" key="11">
    <source>
        <dbReference type="EMBL" id="GAP19652.1"/>
    </source>
</evidence>
<comment type="function">
    <text evidence="9">Catalyzes the attachment of L-aspartate to tRNA(Asp) in a two-step reaction: L-aspartate is first activated by ATP to form Asp-AMP and then transferred to the acceptor end of tRNA(Asp).</text>
</comment>
<protein>
    <recommendedName>
        <fullName evidence="9">Aspartate--tRNA ligase</fullName>
        <ecNumber evidence="9">6.1.1.12</ecNumber>
    </recommendedName>
    <alternativeName>
        <fullName evidence="9">Aspartyl-tRNA synthetase</fullName>
        <shortName evidence="9">AspRS</shortName>
    </alternativeName>
</protein>
<comment type="caution">
    <text evidence="9">Lacks conserved residue(s) required for the propagation of feature annotation.</text>
</comment>
<feature type="binding site" evidence="9">
    <location>
        <position position="212"/>
    </location>
    <ligand>
        <name>L-aspartate</name>
        <dbReference type="ChEBI" id="CHEBI:29991"/>
    </ligand>
</feature>
<dbReference type="Gene3D" id="2.40.50.140">
    <property type="entry name" value="Nucleic acid-binding proteins"/>
    <property type="match status" value="1"/>
</dbReference>
<evidence type="ECO:0000313" key="13">
    <source>
        <dbReference type="Proteomes" id="UP000050501"/>
    </source>
</evidence>
<keyword evidence="13" id="KW-1185">Reference proteome</keyword>
<evidence type="ECO:0000256" key="8">
    <source>
        <dbReference type="ARBA" id="ARBA00023146"/>
    </source>
</evidence>
<dbReference type="PATRIC" id="fig|229921.5.peg.3337"/>
<accession>A0A0M8JQT6</accession>
<feature type="domain" description="Aminoacyl-transfer RNA synthetases class-II family profile" evidence="10">
    <location>
        <begin position="135"/>
        <end position="439"/>
    </location>
</feature>
<dbReference type="InterPro" id="IPR045864">
    <property type="entry name" value="aa-tRNA-synth_II/BPL/LPL"/>
</dbReference>
<keyword evidence="8 9" id="KW-0030">Aminoacyl-tRNA synthetase</keyword>
<dbReference type="HAMAP" id="MF_02075">
    <property type="entry name" value="Asp_tRNA_synth_type2"/>
    <property type="match status" value="1"/>
</dbReference>
<comment type="subcellular location">
    <subcellularLocation>
        <location evidence="1 9">Cytoplasm</location>
    </subcellularLocation>
</comment>
<dbReference type="PROSITE" id="PS50862">
    <property type="entry name" value="AA_TRNA_LIGASE_II"/>
    <property type="match status" value="1"/>
</dbReference>
<dbReference type="InterPro" id="IPR002312">
    <property type="entry name" value="Asp/Asn-tRNA-synth_IIb"/>
</dbReference>
<evidence type="ECO:0000256" key="7">
    <source>
        <dbReference type="ARBA" id="ARBA00022917"/>
    </source>
</evidence>
<evidence type="ECO:0000256" key="9">
    <source>
        <dbReference type="HAMAP-Rule" id="MF_02075"/>
    </source>
</evidence>
<name>A0A0M8JQT6_9CHLR</name>
<dbReference type="Pfam" id="PF01336">
    <property type="entry name" value="tRNA_anti-codon"/>
    <property type="match status" value="1"/>
</dbReference>
<keyword evidence="6 9" id="KW-0067">ATP-binding</keyword>
<gene>
    <name evidence="9" type="primary">aspS</name>
    <name evidence="12" type="ORF">ADN01_04915</name>
    <name evidence="11" type="ORF">LSAC_03562</name>
</gene>
<organism evidence="11">
    <name type="scientific">Levilinea saccharolytica</name>
    <dbReference type="NCBI Taxonomy" id="229921"/>
    <lineage>
        <taxon>Bacteria</taxon>
        <taxon>Bacillati</taxon>
        <taxon>Chloroflexota</taxon>
        <taxon>Anaerolineae</taxon>
        <taxon>Anaerolineales</taxon>
        <taxon>Anaerolineaceae</taxon>
        <taxon>Levilinea</taxon>
    </lineage>
</organism>
<dbReference type="GO" id="GO:0003723">
    <property type="term" value="F:RNA binding"/>
    <property type="evidence" value="ECO:0007669"/>
    <property type="project" value="TreeGrafter"/>
</dbReference>
<evidence type="ECO:0000256" key="6">
    <source>
        <dbReference type="ARBA" id="ARBA00022840"/>
    </source>
</evidence>
<keyword evidence="4 9" id="KW-0436">Ligase</keyword>
<evidence type="ECO:0000313" key="12">
    <source>
        <dbReference type="EMBL" id="KPL87488.1"/>
    </source>
</evidence>
<dbReference type="GO" id="GO:0005829">
    <property type="term" value="C:cytosol"/>
    <property type="evidence" value="ECO:0007669"/>
    <property type="project" value="TreeGrafter"/>
</dbReference>
<dbReference type="InterPro" id="IPR012340">
    <property type="entry name" value="NA-bd_OB-fold"/>
</dbReference>
<dbReference type="NCBIfam" id="NF003483">
    <property type="entry name" value="PRK05159.1"/>
    <property type="match status" value="1"/>
</dbReference>
<dbReference type="SUPFAM" id="SSF55681">
    <property type="entry name" value="Class II aaRS and biotin synthetases"/>
    <property type="match status" value="1"/>
</dbReference>
<keyword evidence="7 9" id="KW-0648">Protein biosynthesis</keyword>
<dbReference type="PRINTS" id="PR01042">
    <property type="entry name" value="TRNASYNTHASP"/>
</dbReference>
<keyword evidence="3 9" id="KW-0963">Cytoplasm</keyword>
<evidence type="ECO:0000256" key="1">
    <source>
        <dbReference type="ARBA" id="ARBA00004496"/>
    </source>
</evidence>
<comment type="subunit">
    <text evidence="9">Homodimer.</text>
</comment>
<feature type="binding site" evidence="9">
    <location>
        <position position="365"/>
    </location>
    <ligand>
        <name>L-aspartate</name>
        <dbReference type="ChEBI" id="CHEBI:29991"/>
    </ligand>
</feature>
<feature type="binding site" evidence="9">
    <location>
        <position position="369"/>
    </location>
    <ligand>
        <name>L-aspartate</name>
        <dbReference type="ChEBI" id="CHEBI:29991"/>
    </ligand>
</feature>
<evidence type="ECO:0000256" key="2">
    <source>
        <dbReference type="ARBA" id="ARBA00005312"/>
    </source>
</evidence>
<feature type="binding site" evidence="9">
    <location>
        <position position="362"/>
    </location>
    <ligand>
        <name>ATP</name>
        <dbReference type="ChEBI" id="CHEBI:30616"/>
    </ligand>
</feature>
<evidence type="ECO:0000259" key="10">
    <source>
        <dbReference type="PROSITE" id="PS50862"/>
    </source>
</evidence>
<dbReference type="AlphaFoldDB" id="A0A0M8JQT6"/>
<reference evidence="11" key="1">
    <citation type="journal article" date="2015" name="Genome Announc.">
        <title>Draft Genome Sequences of Anaerolinea thermolimosa IMO-1, Bellilinea caldifistulae GOMI-1, Leptolinea tardivitalis YMTK-2, Levilinea saccharolytica KIBI-1, Longilinea arvoryzae KOME-1, Previously Described as Members of the Class Anaerolineae (Chloroflexi).</title>
        <authorList>
            <person name="Matsuura N."/>
            <person name="Tourlousse M.D."/>
            <person name="Ohashi A."/>
            <person name="Hugenholtz P."/>
            <person name="Sekiguchi Y."/>
        </authorList>
    </citation>
    <scope>NUCLEOTIDE SEQUENCE</scope>
    <source>
        <strain evidence="11">KIBI-1</strain>
    </source>
</reference>
<dbReference type="InterPro" id="IPR004365">
    <property type="entry name" value="NA-bd_OB_tRNA"/>
</dbReference>
<dbReference type="GO" id="GO:0004815">
    <property type="term" value="F:aspartate-tRNA ligase activity"/>
    <property type="evidence" value="ECO:0007669"/>
    <property type="project" value="UniProtKB-UniRule"/>
</dbReference>
<dbReference type="GO" id="GO:0005524">
    <property type="term" value="F:ATP binding"/>
    <property type="evidence" value="ECO:0007669"/>
    <property type="project" value="UniProtKB-UniRule"/>
</dbReference>
<comment type="catalytic activity">
    <reaction evidence="9">
        <text>tRNA(Asp) + L-aspartate + ATP = L-aspartyl-tRNA(Asp) + AMP + diphosphate</text>
        <dbReference type="Rhea" id="RHEA:19649"/>
        <dbReference type="Rhea" id="RHEA-COMP:9660"/>
        <dbReference type="Rhea" id="RHEA-COMP:9678"/>
        <dbReference type="ChEBI" id="CHEBI:29991"/>
        <dbReference type="ChEBI" id="CHEBI:30616"/>
        <dbReference type="ChEBI" id="CHEBI:33019"/>
        <dbReference type="ChEBI" id="CHEBI:78442"/>
        <dbReference type="ChEBI" id="CHEBI:78516"/>
        <dbReference type="ChEBI" id="CHEBI:456215"/>
        <dbReference type="EC" id="6.1.1.12"/>
    </reaction>
</comment>
<dbReference type="EC" id="6.1.1.12" evidence="9"/>
<dbReference type="EMBL" id="DF967975">
    <property type="protein sequence ID" value="GAP19652.1"/>
    <property type="molecule type" value="Genomic_DNA"/>
</dbReference>
<dbReference type="InterPro" id="IPR004364">
    <property type="entry name" value="Aa-tRNA-synt_II"/>
</dbReference>
<dbReference type="PANTHER" id="PTHR43450:SF1">
    <property type="entry name" value="ASPARTATE--TRNA LIGASE, CYTOPLASMIC"/>
    <property type="match status" value="1"/>
</dbReference>
<keyword evidence="5 9" id="KW-0547">Nucleotide-binding</keyword>
<sequence>MERTPIHRLREFIGQKVTVQGWLQTLRDQKKMQFLIIRDRTGLVQVAFWKANDPALAERISTLGTESAVTITGTVIDNEIVKLNGLEIQLESLEIVNAAEAPVPFEPFGDSLPSIDFRLDWRYLDLRRAENLLLFTVQTTVEQAMREYWLQHDFMEIHSPKIMGTPSESGAELFEVAYFERKAYLAQSPQFYKQMAMAAGFERVFEIGPVFRADPSFTSRHMTEFTGVDMEMSWIDSHEDVMAFTERWIQYVYQVVKDKHGDEIREKLGVEIKVPTVPFPRISMHDAYVVLKQVGYALPPEKKGDLDPGGERAMADYVKKTYDHDFFFLIDWPITVRPFYHMRHADRPDLTKSFDLIAGGLEIATGAQREHRPDILLQQAFEKGLHQEPIQFYLDFFRYGCPSHGGFGLGLSRFMMVMLGINNIRETVYIFRGPTRLNP</sequence>
<dbReference type="Gene3D" id="3.30.930.10">
    <property type="entry name" value="Bira Bifunctional Protein, Domain 2"/>
    <property type="match status" value="1"/>
</dbReference>
<evidence type="ECO:0000256" key="5">
    <source>
        <dbReference type="ARBA" id="ARBA00022741"/>
    </source>
</evidence>
<feature type="region of interest" description="Aspartate" evidence="9">
    <location>
        <begin position="190"/>
        <end position="193"/>
    </location>
</feature>
<dbReference type="Proteomes" id="UP000050501">
    <property type="component" value="Unassembled WGS sequence"/>
</dbReference>
<dbReference type="GO" id="GO:0006422">
    <property type="term" value="P:aspartyl-tRNA aminoacylation"/>
    <property type="evidence" value="ECO:0007669"/>
    <property type="project" value="UniProtKB-UniRule"/>
</dbReference>
<dbReference type="NCBIfam" id="TIGR00458">
    <property type="entry name" value="aspS_nondisc"/>
    <property type="match status" value="1"/>
</dbReference>
<dbReference type="RefSeq" id="WP_062419911.1">
    <property type="nucleotide sequence ID" value="NZ_BBXZ01000187.1"/>
</dbReference>
<dbReference type="STRING" id="229921.ADN01_04915"/>
<dbReference type="OrthoDB" id="9762036at2"/>
<feature type="binding site" evidence="9">
    <location>
        <position position="168"/>
    </location>
    <ligand>
        <name>L-aspartate</name>
        <dbReference type="ChEBI" id="CHEBI:29991"/>
    </ligand>
</feature>
<evidence type="ECO:0000256" key="3">
    <source>
        <dbReference type="ARBA" id="ARBA00022490"/>
    </source>
</evidence>
<reference evidence="12 13" key="2">
    <citation type="submission" date="2015-07" db="EMBL/GenBank/DDBJ databases">
        <title>Genome sequence of Levilinea saccharolytica DSM 16555.</title>
        <authorList>
            <person name="Hemp J."/>
            <person name="Ward L.M."/>
            <person name="Pace L.A."/>
            <person name="Fischer W.W."/>
        </authorList>
    </citation>
    <scope>NUCLEOTIDE SEQUENCE [LARGE SCALE GENOMIC DNA]</scope>
    <source>
        <strain evidence="12 13">KIBI-1</strain>
    </source>
</reference>
<dbReference type="SUPFAM" id="SSF50249">
    <property type="entry name" value="Nucleic acid-binding proteins"/>
    <property type="match status" value="1"/>
</dbReference>
<proteinExistence type="inferred from homology"/>
<dbReference type="InterPro" id="IPR004523">
    <property type="entry name" value="Asp-tRNA_synthase_2"/>
</dbReference>
<dbReference type="FunFam" id="3.30.930.10:FF:000038">
    <property type="entry name" value="Aspartate--tRNA ligase"/>
    <property type="match status" value="1"/>
</dbReference>
<dbReference type="EMBL" id="LGCM01000019">
    <property type="protein sequence ID" value="KPL87488.1"/>
    <property type="molecule type" value="Genomic_DNA"/>
</dbReference>
<dbReference type="Pfam" id="PF00152">
    <property type="entry name" value="tRNA-synt_2"/>
    <property type="match status" value="1"/>
</dbReference>
<dbReference type="CDD" id="cd00776">
    <property type="entry name" value="AsxRS_core"/>
    <property type="match status" value="1"/>
</dbReference>
<dbReference type="PANTHER" id="PTHR43450">
    <property type="entry name" value="ASPARTYL-TRNA SYNTHETASE"/>
    <property type="match status" value="1"/>
</dbReference>
<comment type="similarity">
    <text evidence="2 9">Belongs to the class-II aminoacyl-tRNA synthetase family. Type 2 subfamily.</text>
</comment>
<dbReference type="InterPro" id="IPR006195">
    <property type="entry name" value="aa-tRNA-synth_II"/>
</dbReference>
<evidence type="ECO:0000256" key="4">
    <source>
        <dbReference type="ARBA" id="ARBA00022598"/>
    </source>
</evidence>
<feature type="binding site" evidence="9">
    <location>
        <begin position="410"/>
        <end position="413"/>
    </location>
    <ligand>
        <name>ATP</name>
        <dbReference type="ChEBI" id="CHEBI:30616"/>
    </ligand>
</feature>
<dbReference type="GO" id="GO:0017101">
    <property type="term" value="C:aminoacyl-tRNA synthetase multienzyme complex"/>
    <property type="evidence" value="ECO:0007669"/>
    <property type="project" value="TreeGrafter"/>
</dbReference>